<evidence type="ECO:0000256" key="3">
    <source>
        <dbReference type="ARBA" id="ARBA00012572"/>
    </source>
</evidence>
<comment type="pathway">
    <text evidence="2">Amino-acid biosynthesis; L-tryptophan biosynthesis; L-tryptophan from chorismate: step 3/5.</text>
</comment>
<keyword evidence="11" id="KW-1185">Reference proteome</keyword>
<accession>A0A090N8D4</accession>
<proteinExistence type="predicted"/>
<evidence type="ECO:0000256" key="2">
    <source>
        <dbReference type="ARBA" id="ARBA00004664"/>
    </source>
</evidence>
<feature type="domain" description="N-(5'phosphoribosyl) anthranilate isomerase (PRAI)" evidence="9">
    <location>
        <begin position="5"/>
        <end position="77"/>
    </location>
</feature>
<reference evidence="10 11" key="1">
    <citation type="journal article" date="2014" name="Genome Announc.">
        <title>Genome Sequence of Afipia felis Strain 76713, Isolated in Hospital Water Using an Amoeba Co-Culture Procedure.</title>
        <authorList>
            <person name="Benamar S."/>
            <person name="La Scola B."/>
            <person name="Croce O."/>
        </authorList>
    </citation>
    <scope>NUCLEOTIDE SEQUENCE [LARGE SCALE GENOMIC DNA]</scope>
    <source>
        <strain evidence="10 11">76713</strain>
    </source>
</reference>
<dbReference type="Gene3D" id="3.20.20.70">
    <property type="entry name" value="Aldolase class I"/>
    <property type="match status" value="1"/>
</dbReference>
<evidence type="ECO:0000259" key="9">
    <source>
        <dbReference type="Pfam" id="PF00697"/>
    </source>
</evidence>
<dbReference type="InterPro" id="IPR011060">
    <property type="entry name" value="RibuloseP-bd_barrel"/>
</dbReference>
<dbReference type="Pfam" id="PF00697">
    <property type="entry name" value="PRAI"/>
    <property type="match status" value="1"/>
</dbReference>
<keyword evidence="6" id="KW-0822">Tryptophan biosynthesis</keyword>
<name>A0A090N8D4_AFIFE</name>
<dbReference type="PANTHER" id="PTHR42894:SF1">
    <property type="entry name" value="N-(5'-PHOSPHORIBOSYL)ANTHRANILATE ISOMERASE"/>
    <property type="match status" value="1"/>
</dbReference>
<evidence type="ECO:0000256" key="7">
    <source>
        <dbReference type="ARBA" id="ARBA00023141"/>
    </source>
</evidence>
<dbReference type="InterPro" id="IPR044643">
    <property type="entry name" value="TrpF_fam"/>
</dbReference>
<dbReference type="STRING" id="1035.BN961_03375"/>
<evidence type="ECO:0000256" key="1">
    <source>
        <dbReference type="ARBA" id="ARBA00001164"/>
    </source>
</evidence>
<dbReference type="EC" id="5.3.1.24" evidence="3"/>
<gene>
    <name evidence="10" type="ORF">BN961_03375</name>
</gene>
<evidence type="ECO:0000256" key="4">
    <source>
        <dbReference type="ARBA" id="ARBA00022272"/>
    </source>
</evidence>
<dbReference type="GO" id="GO:0000162">
    <property type="term" value="P:L-tryptophan biosynthetic process"/>
    <property type="evidence" value="ECO:0007669"/>
    <property type="project" value="UniProtKB-UniPathway"/>
</dbReference>
<keyword evidence="7" id="KW-0057">Aromatic amino acid biosynthesis</keyword>
<dbReference type="InterPro" id="IPR013785">
    <property type="entry name" value="Aldolase_TIM"/>
</dbReference>
<dbReference type="Proteomes" id="UP000035762">
    <property type="component" value="Unassembled WGS sequence"/>
</dbReference>
<dbReference type="EMBL" id="CCAZ020000002">
    <property type="protein sequence ID" value="CEG09943.1"/>
    <property type="molecule type" value="Genomic_DNA"/>
</dbReference>
<organism evidence="10 11">
    <name type="scientific">Afipia felis</name>
    <name type="common">Cat scratch disease bacillus</name>
    <dbReference type="NCBI Taxonomy" id="1035"/>
    <lineage>
        <taxon>Bacteria</taxon>
        <taxon>Pseudomonadati</taxon>
        <taxon>Pseudomonadota</taxon>
        <taxon>Alphaproteobacteria</taxon>
        <taxon>Hyphomicrobiales</taxon>
        <taxon>Nitrobacteraceae</taxon>
        <taxon>Afipia</taxon>
    </lineage>
</organism>
<sequence>MSLIVKICGLSEPETLEAALDAGAEMVGLVFFAPSPRNVDLAHAAELAARARGRAEIAALTVDADARLMDAIAEQVSPRLGFQVAWR</sequence>
<evidence type="ECO:0000313" key="11">
    <source>
        <dbReference type="Proteomes" id="UP000035762"/>
    </source>
</evidence>
<evidence type="ECO:0000256" key="8">
    <source>
        <dbReference type="ARBA" id="ARBA00023235"/>
    </source>
</evidence>
<evidence type="ECO:0000256" key="6">
    <source>
        <dbReference type="ARBA" id="ARBA00022822"/>
    </source>
</evidence>
<dbReference type="PANTHER" id="PTHR42894">
    <property type="entry name" value="N-(5'-PHOSPHORIBOSYL)ANTHRANILATE ISOMERASE"/>
    <property type="match status" value="1"/>
</dbReference>
<dbReference type="GO" id="GO:0004640">
    <property type="term" value="F:phosphoribosylanthranilate isomerase activity"/>
    <property type="evidence" value="ECO:0007669"/>
    <property type="project" value="UniProtKB-EC"/>
</dbReference>
<dbReference type="UniPathway" id="UPA00035">
    <property type="reaction ID" value="UER00042"/>
</dbReference>
<dbReference type="InterPro" id="IPR001240">
    <property type="entry name" value="PRAI_dom"/>
</dbReference>
<comment type="caution">
    <text evidence="10">The sequence shown here is derived from an EMBL/GenBank/DDBJ whole genome shotgun (WGS) entry which is preliminary data.</text>
</comment>
<dbReference type="AlphaFoldDB" id="A0A090N8D4"/>
<evidence type="ECO:0000256" key="5">
    <source>
        <dbReference type="ARBA" id="ARBA00022605"/>
    </source>
</evidence>
<keyword evidence="8 10" id="KW-0413">Isomerase</keyword>
<protein>
    <recommendedName>
        <fullName evidence="4">N-(5'-phosphoribosyl)anthranilate isomerase</fullName>
        <ecNumber evidence="3">5.3.1.24</ecNumber>
    </recommendedName>
</protein>
<comment type="catalytic activity">
    <reaction evidence="1">
        <text>N-(5-phospho-beta-D-ribosyl)anthranilate = 1-(2-carboxyphenylamino)-1-deoxy-D-ribulose 5-phosphate</text>
        <dbReference type="Rhea" id="RHEA:21540"/>
        <dbReference type="ChEBI" id="CHEBI:18277"/>
        <dbReference type="ChEBI" id="CHEBI:58613"/>
        <dbReference type="EC" id="5.3.1.24"/>
    </reaction>
</comment>
<keyword evidence="5" id="KW-0028">Amino-acid biosynthesis</keyword>
<evidence type="ECO:0000313" key="10">
    <source>
        <dbReference type="EMBL" id="CEG09943.1"/>
    </source>
</evidence>
<dbReference type="SUPFAM" id="SSF51366">
    <property type="entry name" value="Ribulose-phoshate binding barrel"/>
    <property type="match status" value="1"/>
</dbReference>